<dbReference type="PROSITE" id="PS50995">
    <property type="entry name" value="HTH_MARR_2"/>
    <property type="match status" value="1"/>
</dbReference>
<proteinExistence type="predicted"/>
<dbReference type="Proteomes" id="UP000198654">
    <property type="component" value="Unassembled WGS sequence"/>
</dbReference>
<dbReference type="PANTHER" id="PTHR42756:SF1">
    <property type="entry name" value="TRANSCRIPTIONAL REPRESSOR OF EMRAB OPERON"/>
    <property type="match status" value="1"/>
</dbReference>
<keyword evidence="3" id="KW-0804">Transcription</keyword>
<sequence>MSLAAPGKDHVDGVLEQWRDVYPECDASPMAVFTRLYRLSKYVDRRVAAVFRRHGLHEGEFDLLATLYRSGQPQGLTPNSLREAAVLSSGAMTNRLDRLEGAGLIQRVPNPEDRRSVLIRLSEAGQALLLELLDDYLATLHTLQAPLDDQQKTELAGALRTLLLTLEAGDND</sequence>
<keyword evidence="1" id="KW-0805">Transcription regulation</keyword>
<reference evidence="5 6" key="1">
    <citation type="submission" date="2016-10" db="EMBL/GenBank/DDBJ databases">
        <authorList>
            <person name="de Groot N.N."/>
        </authorList>
    </citation>
    <scope>NUCLEOTIDE SEQUENCE [LARGE SCALE GENOMIC DNA]</scope>
    <source>
        <strain evidence="5 6">DSM 14789</strain>
    </source>
</reference>
<keyword evidence="6" id="KW-1185">Reference proteome</keyword>
<dbReference type="AlphaFoldDB" id="A0A1G9NH39"/>
<dbReference type="Pfam" id="PF01047">
    <property type="entry name" value="MarR"/>
    <property type="match status" value="1"/>
</dbReference>
<evidence type="ECO:0000259" key="4">
    <source>
        <dbReference type="PROSITE" id="PS50995"/>
    </source>
</evidence>
<dbReference type="PANTHER" id="PTHR42756">
    <property type="entry name" value="TRANSCRIPTIONAL REGULATOR, MARR"/>
    <property type="match status" value="1"/>
</dbReference>
<dbReference type="InterPro" id="IPR023187">
    <property type="entry name" value="Tscrpt_reg_MarR-type_CS"/>
</dbReference>
<dbReference type="InterPro" id="IPR036390">
    <property type="entry name" value="WH_DNA-bd_sf"/>
</dbReference>
<dbReference type="GO" id="GO:0003700">
    <property type="term" value="F:DNA-binding transcription factor activity"/>
    <property type="evidence" value="ECO:0007669"/>
    <property type="project" value="InterPro"/>
</dbReference>
<organism evidence="5 6">
    <name type="scientific">Modicisalibacter muralis</name>
    <dbReference type="NCBI Taxonomy" id="119000"/>
    <lineage>
        <taxon>Bacteria</taxon>
        <taxon>Pseudomonadati</taxon>
        <taxon>Pseudomonadota</taxon>
        <taxon>Gammaproteobacteria</taxon>
        <taxon>Oceanospirillales</taxon>
        <taxon>Halomonadaceae</taxon>
        <taxon>Modicisalibacter</taxon>
    </lineage>
</organism>
<evidence type="ECO:0000256" key="3">
    <source>
        <dbReference type="ARBA" id="ARBA00023163"/>
    </source>
</evidence>
<dbReference type="InterPro" id="IPR036388">
    <property type="entry name" value="WH-like_DNA-bd_sf"/>
</dbReference>
<evidence type="ECO:0000313" key="6">
    <source>
        <dbReference type="Proteomes" id="UP000198654"/>
    </source>
</evidence>
<evidence type="ECO:0000313" key="5">
    <source>
        <dbReference type="EMBL" id="SDL85878.1"/>
    </source>
</evidence>
<dbReference type="EMBL" id="FNGI01000008">
    <property type="protein sequence ID" value="SDL85878.1"/>
    <property type="molecule type" value="Genomic_DNA"/>
</dbReference>
<evidence type="ECO:0000256" key="1">
    <source>
        <dbReference type="ARBA" id="ARBA00023015"/>
    </source>
</evidence>
<dbReference type="SMART" id="SM00347">
    <property type="entry name" value="HTH_MARR"/>
    <property type="match status" value="1"/>
</dbReference>
<dbReference type="STRING" id="119000.SAMN05661010_02713"/>
<dbReference type="RefSeq" id="WP_089729464.1">
    <property type="nucleotide sequence ID" value="NZ_FNGI01000008.1"/>
</dbReference>
<protein>
    <submittedName>
        <fullName evidence="5">DNA-binding transcriptional regulator, MarR family</fullName>
    </submittedName>
</protein>
<gene>
    <name evidence="5" type="ORF">SAMN05661010_02713</name>
</gene>
<dbReference type="GO" id="GO:0003677">
    <property type="term" value="F:DNA binding"/>
    <property type="evidence" value="ECO:0007669"/>
    <property type="project" value="UniProtKB-KW"/>
</dbReference>
<dbReference type="Gene3D" id="1.10.10.10">
    <property type="entry name" value="Winged helix-like DNA-binding domain superfamily/Winged helix DNA-binding domain"/>
    <property type="match status" value="1"/>
</dbReference>
<evidence type="ECO:0000256" key="2">
    <source>
        <dbReference type="ARBA" id="ARBA00023125"/>
    </source>
</evidence>
<dbReference type="InterPro" id="IPR000835">
    <property type="entry name" value="HTH_MarR-typ"/>
</dbReference>
<accession>A0A1G9NH39</accession>
<dbReference type="PROSITE" id="PS01117">
    <property type="entry name" value="HTH_MARR_1"/>
    <property type="match status" value="1"/>
</dbReference>
<name>A0A1G9NH39_9GAMM</name>
<feature type="domain" description="HTH marR-type" evidence="4">
    <location>
        <begin position="29"/>
        <end position="164"/>
    </location>
</feature>
<keyword evidence="2 5" id="KW-0238">DNA-binding</keyword>
<dbReference type="PRINTS" id="PR00598">
    <property type="entry name" value="HTHMARR"/>
</dbReference>
<dbReference type="OrthoDB" id="32523at2"/>
<dbReference type="SUPFAM" id="SSF46785">
    <property type="entry name" value="Winged helix' DNA-binding domain"/>
    <property type="match status" value="1"/>
</dbReference>